<gene>
    <name evidence="2" type="ORF">COCON_G00018830</name>
</gene>
<protein>
    <submittedName>
        <fullName evidence="2">Uncharacterized protein</fullName>
    </submittedName>
</protein>
<name>A0A9Q1E4I9_CONCO</name>
<feature type="region of interest" description="Disordered" evidence="1">
    <location>
        <begin position="53"/>
        <end position="72"/>
    </location>
</feature>
<organism evidence="2 3">
    <name type="scientific">Conger conger</name>
    <name type="common">Conger eel</name>
    <name type="synonym">Muraena conger</name>
    <dbReference type="NCBI Taxonomy" id="82655"/>
    <lineage>
        <taxon>Eukaryota</taxon>
        <taxon>Metazoa</taxon>
        <taxon>Chordata</taxon>
        <taxon>Craniata</taxon>
        <taxon>Vertebrata</taxon>
        <taxon>Euteleostomi</taxon>
        <taxon>Actinopterygii</taxon>
        <taxon>Neopterygii</taxon>
        <taxon>Teleostei</taxon>
        <taxon>Anguilliformes</taxon>
        <taxon>Congridae</taxon>
        <taxon>Conger</taxon>
    </lineage>
</organism>
<dbReference type="EMBL" id="JAFJMO010000001">
    <property type="protein sequence ID" value="KAJ8289224.1"/>
    <property type="molecule type" value="Genomic_DNA"/>
</dbReference>
<accession>A0A9Q1E4I9</accession>
<sequence>MCGEAQRDWKRHWHTHADAHTRRTEGNEVSTCCCLSLPARPQFICPGWDSQTLQIGPRRDPNIPLSPPAHNP</sequence>
<comment type="caution">
    <text evidence="2">The sequence shown here is derived from an EMBL/GenBank/DDBJ whole genome shotgun (WGS) entry which is preliminary data.</text>
</comment>
<reference evidence="2" key="1">
    <citation type="journal article" date="2023" name="Science">
        <title>Genome structures resolve the early diversification of teleost fishes.</title>
        <authorList>
            <person name="Parey E."/>
            <person name="Louis A."/>
            <person name="Montfort J."/>
            <person name="Bouchez O."/>
            <person name="Roques C."/>
            <person name="Iampietro C."/>
            <person name="Lluch J."/>
            <person name="Castinel A."/>
            <person name="Donnadieu C."/>
            <person name="Desvignes T."/>
            <person name="Floi Bucao C."/>
            <person name="Jouanno E."/>
            <person name="Wen M."/>
            <person name="Mejri S."/>
            <person name="Dirks R."/>
            <person name="Jansen H."/>
            <person name="Henkel C."/>
            <person name="Chen W.J."/>
            <person name="Zahm M."/>
            <person name="Cabau C."/>
            <person name="Klopp C."/>
            <person name="Thompson A.W."/>
            <person name="Robinson-Rechavi M."/>
            <person name="Braasch I."/>
            <person name="Lecointre G."/>
            <person name="Bobe J."/>
            <person name="Postlethwait J.H."/>
            <person name="Berthelot C."/>
            <person name="Roest Crollius H."/>
            <person name="Guiguen Y."/>
        </authorList>
    </citation>
    <scope>NUCLEOTIDE SEQUENCE</scope>
    <source>
        <strain evidence="2">Concon-B</strain>
    </source>
</reference>
<evidence type="ECO:0000256" key="1">
    <source>
        <dbReference type="SAM" id="MobiDB-lite"/>
    </source>
</evidence>
<dbReference type="AlphaFoldDB" id="A0A9Q1E4I9"/>
<dbReference type="Proteomes" id="UP001152803">
    <property type="component" value="Unassembled WGS sequence"/>
</dbReference>
<proteinExistence type="predicted"/>
<keyword evidence="3" id="KW-1185">Reference proteome</keyword>
<feature type="region of interest" description="Disordered" evidence="1">
    <location>
        <begin position="1"/>
        <end position="24"/>
    </location>
</feature>
<evidence type="ECO:0000313" key="3">
    <source>
        <dbReference type="Proteomes" id="UP001152803"/>
    </source>
</evidence>
<evidence type="ECO:0000313" key="2">
    <source>
        <dbReference type="EMBL" id="KAJ8289224.1"/>
    </source>
</evidence>
<feature type="compositionally biased region" description="Basic and acidic residues" evidence="1">
    <location>
        <begin position="15"/>
        <end position="24"/>
    </location>
</feature>